<name>A0A9P0G2F0_BEMTA</name>
<accession>A0A9P0G2F0</accession>
<evidence type="ECO:0000313" key="2">
    <source>
        <dbReference type="EMBL" id="CAH0772420.1"/>
    </source>
</evidence>
<protein>
    <submittedName>
        <fullName evidence="2">Uncharacterized protein</fullName>
    </submittedName>
</protein>
<gene>
    <name evidence="2" type="ORF">BEMITA_LOCUS9029</name>
</gene>
<reference evidence="2" key="1">
    <citation type="submission" date="2021-12" db="EMBL/GenBank/DDBJ databases">
        <authorList>
            <person name="King R."/>
        </authorList>
    </citation>
    <scope>NUCLEOTIDE SEQUENCE</scope>
</reference>
<keyword evidence="3" id="KW-1185">Reference proteome</keyword>
<dbReference type="Proteomes" id="UP001152759">
    <property type="component" value="Chromosome 5"/>
</dbReference>
<evidence type="ECO:0000256" key="1">
    <source>
        <dbReference type="SAM" id="MobiDB-lite"/>
    </source>
</evidence>
<organism evidence="2 3">
    <name type="scientific">Bemisia tabaci</name>
    <name type="common">Sweetpotato whitefly</name>
    <name type="synonym">Aleurodes tabaci</name>
    <dbReference type="NCBI Taxonomy" id="7038"/>
    <lineage>
        <taxon>Eukaryota</taxon>
        <taxon>Metazoa</taxon>
        <taxon>Ecdysozoa</taxon>
        <taxon>Arthropoda</taxon>
        <taxon>Hexapoda</taxon>
        <taxon>Insecta</taxon>
        <taxon>Pterygota</taxon>
        <taxon>Neoptera</taxon>
        <taxon>Paraneoptera</taxon>
        <taxon>Hemiptera</taxon>
        <taxon>Sternorrhyncha</taxon>
        <taxon>Aleyrodoidea</taxon>
        <taxon>Aleyrodidae</taxon>
        <taxon>Aleyrodinae</taxon>
        <taxon>Bemisia</taxon>
    </lineage>
</organism>
<feature type="region of interest" description="Disordered" evidence="1">
    <location>
        <begin position="50"/>
        <end position="79"/>
    </location>
</feature>
<proteinExistence type="predicted"/>
<feature type="compositionally biased region" description="Polar residues" evidence="1">
    <location>
        <begin position="58"/>
        <end position="79"/>
    </location>
</feature>
<dbReference type="AlphaFoldDB" id="A0A9P0G2F0"/>
<dbReference type="EMBL" id="OU963866">
    <property type="protein sequence ID" value="CAH0772420.1"/>
    <property type="molecule type" value="Genomic_DNA"/>
</dbReference>
<evidence type="ECO:0000313" key="3">
    <source>
        <dbReference type="Proteomes" id="UP001152759"/>
    </source>
</evidence>
<sequence>MTVAMLLPDQTYKEQECEEVVLQACDQLLARYRIRPEFFCRFRENVAALQRRHHPQRQARSSTHGSHNSHPSSHTNANK</sequence>